<feature type="domain" description="Tr-type G" evidence="6">
    <location>
        <begin position="5"/>
        <end position="174"/>
    </location>
</feature>
<dbReference type="InterPro" id="IPR000795">
    <property type="entry name" value="T_Tr_GTP-bd_dom"/>
</dbReference>
<evidence type="ECO:0000313" key="7">
    <source>
        <dbReference type="EMBL" id="OGD71017.1"/>
    </source>
</evidence>
<keyword evidence="5" id="KW-0342">GTP-binding</keyword>
<name>A0A1F5EUE8_9BACT</name>
<dbReference type="InterPro" id="IPR005225">
    <property type="entry name" value="Small_GTP-bd"/>
</dbReference>
<protein>
    <recommendedName>
        <fullName evidence="6">Tr-type G domain-containing protein</fullName>
    </recommendedName>
</protein>
<proteinExistence type="inferred from homology"/>
<dbReference type="Gene3D" id="3.40.50.300">
    <property type="entry name" value="P-loop containing nucleotide triphosphate hydrolases"/>
    <property type="match status" value="1"/>
</dbReference>
<dbReference type="STRING" id="1817722.A2703_01100"/>
<dbReference type="InterPro" id="IPR027417">
    <property type="entry name" value="P-loop_NTPase"/>
</dbReference>
<evidence type="ECO:0000256" key="3">
    <source>
        <dbReference type="ARBA" id="ARBA00022741"/>
    </source>
</evidence>
<comment type="caution">
    <text evidence="7">The sequence shown here is derived from an EMBL/GenBank/DDBJ whole genome shotgun (WGS) entry which is preliminary data.</text>
</comment>
<dbReference type="PANTHER" id="PTHR43381:SF5">
    <property type="entry name" value="TR-TYPE G DOMAIN-CONTAINING PROTEIN"/>
    <property type="match status" value="1"/>
</dbReference>
<accession>A0A1F5EUE8</accession>
<dbReference type="EMBL" id="MFAG01000041">
    <property type="protein sequence ID" value="OGD71017.1"/>
    <property type="molecule type" value="Genomic_DNA"/>
</dbReference>
<dbReference type="InterPro" id="IPR015760">
    <property type="entry name" value="TIF_IF2"/>
</dbReference>
<dbReference type="Proteomes" id="UP000177979">
    <property type="component" value="Unassembled WGS sequence"/>
</dbReference>
<dbReference type="InterPro" id="IPR009000">
    <property type="entry name" value="Transl_B-barrel_sf"/>
</dbReference>
<evidence type="ECO:0000259" key="6">
    <source>
        <dbReference type="PROSITE" id="PS51722"/>
    </source>
</evidence>
<dbReference type="GO" id="GO:0003924">
    <property type="term" value="F:GTPase activity"/>
    <property type="evidence" value="ECO:0007669"/>
    <property type="project" value="InterPro"/>
</dbReference>
<dbReference type="Gene3D" id="2.40.30.10">
    <property type="entry name" value="Translation factors"/>
    <property type="match status" value="2"/>
</dbReference>
<dbReference type="CDD" id="cd01887">
    <property type="entry name" value="IF2_eIF5B"/>
    <property type="match status" value="1"/>
</dbReference>
<dbReference type="PRINTS" id="PR00449">
    <property type="entry name" value="RASTRNSFRMNG"/>
</dbReference>
<keyword evidence="3" id="KW-0547">Nucleotide-binding</keyword>
<evidence type="ECO:0000256" key="4">
    <source>
        <dbReference type="ARBA" id="ARBA00022917"/>
    </source>
</evidence>
<dbReference type="AlphaFoldDB" id="A0A1F5EUE8"/>
<dbReference type="GO" id="GO:0005525">
    <property type="term" value="F:GTP binding"/>
    <property type="evidence" value="ECO:0007669"/>
    <property type="project" value="UniProtKB-KW"/>
</dbReference>
<dbReference type="SUPFAM" id="SSF52156">
    <property type="entry name" value="Initiation factor IF2/eIF5b, domain 3"/>
    <property type="match status" value="1"/>
</dbReference>
<dbReference type="PANTHER" id="PTHR43381">
    <property type="entry name" value="TRANSLATION INITIATION FACTOR IF-2-RELATED"/>
    <property type="match status" value="1"/>
</dbReference>
<dbReference type="Pfam" id="PF11987">
    <property type="entry name" value="IF-2"/>
    <property type="match status" value="1"/>
</dbReference>
<dbReference type="GO" id="GO:0005737">
    <property type="term" value="C:cytoplasm"/>
    <property type="evidence" value="ECO:0007669"/>
    <property type="project" value="TreeGrafter"/>
</dbReference>
<organism evidence="7 8">
    <name type="scientific">Candidatus Collierbacteria bacterium RIFCSPHIGHO2_01_FULL_50_25</name>
    <dbReference type="NCBI Taxonomy" id="1817722"/>
    <lineage>
        <taxon>Bacteria</taxon>
        <taxon>Candidatus Collieribacteriota</taxon>
    </lineage>
</organism>
<dbReference type="SUPFAM" id="SSF52540">
    <property type="entry name" value="P-loop containing nucleoside triphosphate hydrolases"/>
    <property type="match status" value="1"/>
</dbReference>
<dbReference type="NCBIfam" id="TIGR00231">
    <property type="entry name" value="small_GTP"/>
    <property type="match status" value="1"/>
</dbReference>
<evidence type="ECO:0000256" key="2">
    <source>
        <dbReference type="ARBA" id="ARBA00022540"/>
    </source>
</evidence>
<evidence type="ECO:0000256" key="5">
    <source>
        <dbReference type="ARBA" id="ARBA00023134"/>
    </source>
</evidence>
<dbReference type="GO" id="GO:0003743">
    <property type="term" value="F:translation initiation factor activity"/>
    <property type="evidence" value="ECO:0007669"/>
    <property type="project" value="UniProtKB-KW"/>
</dbReference>
<dbReference type="InterPro" id="IPR023115">
    <property type="entry name" value="TIF_IF2_dom3"/>
</dbReference>
<dbReference type="SUPFAM" id="SSF50447">
    <property type="entry name" value="Translation proteins"/>
    <property type="match status" value="2"/>
</dbReference>
<comment type="similarity">
    <text evidence="1">Belongs to the TRAFAC class translation factor GTPase superfamily. Classic translation factor GTPase family. IF-2 subfamily.</text>
</comment>
<gene>
    <name evidence="7" type="ORF">A2703_01100</name>
</gene>
<dbReference type="Pfam" id="PF00009">
    <property type="entry name" value="GTP_EFTU"/>
    <property type="match status" value="1"/>
</dbReference>
<sequence length="463" mass="48524">MATLGRPPVITVLGHVDHGKTSLLDRIRKANVAARELGGITQAIGAYQINHEGQIITFIDTPGHAAFSAMRERGGRVADIAILIVAADDGVMPQTKESIEHIKVAGIPYVVAINKVDLPQANVTKVKADLAELGQYVEGYGGNVPVVEISAKTGQGIDKLLETVLLLAELEEMKDTSGEPTSAVVIESQLSSGKGPLATLLIKSGKLSPKDDLYFGAKKVGKIRSLTLASGQSTNLATPATPVAVLGFVEVPQVGDIITILPGEAIARGAILGKSVSTSIESEPVKPNVIIKTDVAGSLEAILGSLPDTVNVVSSSVGAVSESDIALAVSDHATIVCFNVKAGGTVAKLGQIEKVEVVSFGIIYELFDFIKELGQRAGKAEALKIVGEAKVLKTFPFNNQIVYGCLVTAGKIRLGDFIGESKIVSLRIGKETAKEAKKDQECGIILEPNLDYKIGDAIISNNP</sequence>
<dbReference type="PROSITE" id="PS51722">
    <property type="entry name" value="G_TR_2"/>
    <property type="match status" value="1"/>
</dbReference>
<dbReference type="InterPro" id="IPR036925">
    <property type="entry name" value="TIF_IF2_dom3_sf"/>
</dbReference>
<reference evidence="7 8" key="1">
    <citation type="journal article" date="2016" name="Nat. Commun.">
        <title>Thousands of microbial genomes shed light on interconnected biogeochemical processes in an aquifer system.</title>
        <authorList>
            <person name="Anantharaman K."/>
            <person name="Brown C.T."/>
            <person name="Hug L.A."/>
            <person name="Sharon I."/>
            <person name="Castelle C.J."/>
            <person name="Probst A.J."/>
            <person name="Thomas B.C."/>
            <person name="Singh A."/>
            <person name="Wilkins M.J."/>
            <person name="Karaoz U."/>
            <person name="Brodie E.L."/>
            <person name="Williams K.H."/>
            <person name="Hubbard S.S."/>
            <person name="Banfield J.F."/>
        </authorList>
    </citation>
    <scope>NUCLEOTIDE SEQUENCE [LARGE SCALE GENOMIC DNA]</scope>
</reference>
<dbReference type="Gene3D" id="3.40.50.10050">
    <property type="entry name" value="Translation initiation factor IF- 2, domain 3"/>
    <property type="match status" value="1"/>
</dbReference>
<keyword evidence="4" id="KW-0648">Protein biosynthesis</keyword>
<keyword evidence="2" id="KW-0396">Initiation factor</keyword>
<dbReference type="InterPro" id="IPR053905">
    <property type="entry name" value="EF-G-like_DII"/>
</dbReference>
<evidence type="ECO:0000313" key="8">
    <source>
        <dbReference type="Proteomes" id="UP000177979"/>
    </source>
</evidence>
<dbReference type="Pfam" id="PF22042">
    <property type="entry name" value="EF-G_D2"/>
    <property type="match status" value="1"/>
</dbReference>
<evidence type="ECO:0000256" key="1">
    <source>
        <dbReference type="ARBA" id="ARBA00007733"/>
    </source>
</evidence>
<dbReference type="FunFam" id="3.40.50.10050:FF:000001">
    <property type="entry name" value="Translation initiation factor IF-2"/>
    <property type="match status" value="1"/>
</dbReference>
<dbReference type="FunFam" id="3.40.50.300:FF:000019">
    <property type="entry name" value="Translation initiation factor IF-2"/>
    <property type="match status" value="1"/>
</dbReference>